<reference evidence="6" key="1">
    <citation type="submission" date="2023-01" db="EMBL/GenBank/DDBJ databases">
        <title>Metagenome sequencing of chrysophaentin producing Chrysophaeum taylorii.</title>
        <authorList>
            <person name="Davison J."/>
            <person name="Bewley C."/>
        </authorList>
    </citation>
    <scope>NUCLEOTIDE SEQUENCE</scope>
    <source>
        <strain evidence="6">NIES-1699</strain>
    </source>
</reference>
<evidence type="ECO:0000256" key="3">
    <source>
        <dbReference type="ARBA" id="ARBA00023180"/>
    </source>
</evidence>
<dbReference type="InterPro" id="IPR047115">
    <property type="entry name" value="ARSB"/>
</dbReference>
<dbReference type="PANTHER" id="PTHR10342">
    <property type="entry name" value="ARYLSULFATASE"/>
    <property type="match status" value="1"/>
</dbReference>
<comment type="caution">
    <text evidence="6">The sequence shown here is derived from an EMBL/GenBank/DDBJ whole genome shotgun (WGS) entry which is preliminary data.</text>
</comment>
<keyword evidence="3" id="KW-0325">Glycoprotein</keyword>
<dbReference type="InterPro" id="IPR017850">
    <property type="entry name" value="Alkaline_phosphatase_core_sf"/>
</dbReference>
<keyword evidence="1" id="KW-0479">Metal-binding</keyword>
<evidence type="ECO:0000256" key="1">
    <source>
        <dbReference type="ARBA" id="ARBA00022723"/>
    </source>
</evidence>
<evidence type="ECO:0000313" key="7">
    <source>
        <dbReference type="Proteomes" id="UP001230188"/>
    </source>
</evidence>
<evidence type="ECO:0000259" key="5">
    <source>
        <dbReference type="Pfam" id="PF00884"/>
    </source>
</evidence>
<dbReference type="PANTHER" id="PTHR10342:SF274">
    <property type="entry name" value="ARYLSULFATASE B"/>
    <property type="match status" value="1"/>
</dbReference>
<accession>A0AAD7UMP2</accession>
<dbReference type="SUPFAM" id="SSF53649">
    <property type="entry name" value="Alkaline phosphatase-like"/>
    <property type="match status" value="1"/>
</dbReference>
<name>A0AAD7UMP2_9STRA</name>
<feature type="domain" description="Sulfatase N-terminal" evidence="5">
    <location>
        <begin position="17"/>
        <end position="353"/>
    </location>
</feature>
<evidence type="ECO:0000256" key="2">
    <source>
        <dbReference type="ARBA" id="ARBA00022837"/>
    </source>
</evidence>
<feature type="signal peptide" evidence="4">
    <location>
        <begin position="1"/>
        <end position="16"/>
    </location>
</feature>
<keyword evidence="7" id="KW-1185">Reference proteome</keyword>
<dbReference type="InterPro" id="IPR000917">
    <property type="entry name" value="Sulfatase_N"/>
</dbReference>
<dbReference type="GO" id="GO:0008484">
    <property type="term" value="F:sulfuric ester hydrolase activity"/>
    <property type="evidence" value="ECO:0007669"/>
    <property type="project" value="InterPro"/>
</dbReference>
<dbReference type="EMBL" id="JAQMWT010000038">
    <property type="protein sequence ID" value="KAJ8612920.1"/>
    <property type="molecule type" value="Genomic_DNA"/>
</dbReference>
<dbReference type="AlphaFoldDB" id="A0AAD7UMP2"/>
<dbReference type="Pfam" id="PF00884">
    <property type="entry name" value="Sulfatase"/>
    <property type="match status" value="1"/>
</dbReference>
<gene>
    <name evidence="6" type="ORF">CTAYLR_006190</name>
</gene>
<organism evidence="6 7">
    <name type="scientific">Chrysophaeum taylorii</name>
    <dbReference type="NCBI Taxonomy" id="2483200"/>
    <lineage>
        <taxon>Eukaryota</taxon>
        <taxon>Sar</taxon>
        <taxon>Stramenopiles</taxon>
        <taxon>Ochrophyta</taxon>
        <taxon>Pelagophyceae</taxon>
        <taxon>Pelagomonadales</taxon>
        <taxon>Pelagomonadaceae</taxon>
        <taxon>Chrysophaeum</taxon>
    </lineage>
</organism>
<evidence type="ECO:0000313" key="6">
    <source>
        <dbReference type="EMBL" id="KAJ8612920.1"/>
    </source>
</evidence>
<dbReference type="Proteomes" id="UP001230188">
    <property type="component" value="Unassembled WGS sequence"/>
</dbReference>
<dbReference type="GO" id="GO:0046872">
    <property type="term" value="F:metal ion binding"/>
    <property type="evidence" value="ECO:0007669"/>
    <property type="project" value="UniProtKB-KW"/>
</dbReference>
<dbReference type="Gene3D" id="3.40.720.10">
    <property type="entry name" value="Alkaline Phosphatase, subunit A"/>
    <property type="match status" value="1"/>
</dbReference>
<sequence>MLLLLFVLVFAGVAAAKNVVLVVADDLGYAWFNSNTSSEVVTPRIDALRESGVVLERMYGHYSCSPSRCALLSGRQPLFVNAGNGAPERSSNDTISGYAGISLGMTTLAEKLEGYATFAFGKWDVGYATPDHTPLGRGFDHFLGYFHHDNDYWTGAYGDETCDGATLCDFWLDDGPSFLMEQPNCSQKAQEGCVYEDDLLASRVAGVLANTNRSRPVFAYWAPHLVHGPYAVPEAEYDEFAYIETPLRRMMAAMVSKLDTALGVVVDAAASIWDETALFLVSDNGGPVVDGGGTAGASNNWPLRGGKYGPLEGGIRLAALVSGGLIPPANRKRSVDALLAINDIYATICAIANVSKVDEKAARLGLPPVDGQDFWPLVLGDATRFVVRSEVVIAGGQQAAVGLVTSDLLKLLVRNVSGAIWTGPQYPNASSMDAGSALEATVLDCDHYCLFDLATDPLETTNLAARFPDAVDAMRARLEELDAAAFRPDRGDPNSDLDRACAVALANYSSTWGPWLPSPPPLLPEIVAHHFVYGAHHVLGAWLPRLRDSADIGSLMTLNKVPHKAMDLLVHLGFFLAAGRRPDHCLAAALHVGKYAGYPCAGLLPDLLDVASHTVSAVGLLGPEAFALALLIAELHRLLLLITTTWAAAAA</sequence>
<keyword evidence="4" id="KW-0732">Signal</keyword>
<dbReference type="Gene3D" id="3.30.1120.10">
    <property type="match status" value="1"/>
</dbReference>
<proteinExistence type="predicted"/>
<evidence type="ECO:0000256" key="4">
    <source>
        <dbReference type="SAM" id="SignalP"/>
    </source>
</evidence>
<protein>
    <recommendedName>
        <fullName evidence="5">Sulfatase N-terminal domain-containing protein</fullName>
    </recommendedName>
</protein>
<feature type="chain" id="PRO_5042154961" description="Sulfatase N-terminal domain-containing protein" evidence="4">
    <location>
        <begin position="17"/>
        <end position="651"/>
    </location>
</feature>
<keyword evidence="2" id="KW-0106">Calcium</keyword>